<evidence type="ECO:0000256" key="3">
    <source>
        <dbReference type="ARBA" id="ARBA00022884"/>
    </source>
</evidence>
<comment type="function">
    <text evidence="6">Responsible for synthesis of pseudouridine from uracil-2605 in 23S ribosomal RNA.</text>
</comment>
<dbReference type="FunFam" id="3.30.70.580:FF:000009">
    <property type="entry name" value="Pseudouridine synthase"/>
    <property type="match status" value="1"/>
</dbReference>
<dbReference type="NCBIfam" id="TIGR00093">
    <property type="entry name" value="pseudouridine synthase"/>
    <property type="match status" value="1"/>
</dbReference>
<dbReference type="GO" id="GO:0160139">
    <property type="term" value="F:23S rRNA pseudouridine(2605) synthase activity"/>
    <property type="evidence" value="ECO:0007669"/>
    <property type="project" value="UniProtKB-EC"/>
</dbReference>
<dbReference type="Proteomes" id="UP000054715">
    <property type="component" value="Unassembled WGS sequence"/>
</dbReference>
<dbReference type="PANTHER" id="PTHR47683:SF3">
    <property type="entry name" value="RIBOSOMAL LARGE SUBUNIT PSEUDOURIDINE SYNTHASE B"/>
    <property type="match status" value="1"/>
</dbReference>
<dbReference type="PROSITE" id="PS01149">
    <property type="entry name" value="PSI_RSU"/>
    <property type="match status" value="1"/>
</dbReference>
<dbReference type="InterPro" id="IPR006145">
    <property type="entry name" value="PsdUridine_synth_RsuA/RluA"/>
</dbReference>
<dbReference type="InterPro" id="IPR020103">
    <property type="entry name" value="PsdUridine_synth_cat_dom_sf"/>
</dbReference>
<dbReference type="SMART" id="SM00363">
    <property type="entry name" value="S4"/>
    <property type="match status" value="1"/>
</dbReference>
<dbReference type="PROSITE" id="PS50889">
    <property type="entry name" value="S4"/>
    <property type="match status" value="1"/>
</dbReference>
<proteinExistence type="inferred from homology"/>
<keyword evidence="2" id="KW-0698">rRNA processing</keyword>
<keyword evidence="13" id="KW-1185">Reference proteome</keyword>
<comment type="similarity">
    <text evidence="1 8">Belongs to the pseudouridine synthase RsuA family.</text>
</comment>
<dbReference type="Gene3D" id="3.10.290.10">
    <property type="entry name" value="RNA-binding S4 domain"/>
    <property type="match status" value="1"/>
</dbReference>
<dbReference type="Gene3D" id="3.30.70.580">
    <property type="entry name" value="Pseudouridine synthase I, catalytic domain, N-terminal subdomain"/>
    <property type="match status" value="1"/>
</dbReference>
<dbReference type="PANTHER" id="PTHR47683">
    <property type="entry name" value="PSEUDOURIDINE SYNTHASE FAMILY PROTEIN-RELATED"/>
    <property type="match status" value="1"/>
</dbReference>
<dbReference type="PATRIC" id="fig|455.5.peg.940"/>
<gene>
    <name evidence="10" type="primary">rluB</name>
    <name evidence="11" type="ORF">A8135_10395</name>
    <name evidence="10" type="ORF">Ljam_0884</name>
</gene>
<dbReference type="STRING" id="455.Ljam_0884"/>
<dbReference type="GO" id="GO:0000455">
    <property type="term" value="P:enzyme-directed rRNA pseudouridine synthesis"/>
    <property type="evidence" value="ECO:0007669"/>
    <property type="project" value="UniProtKB-ARBA"/>
</dbReference>
<protein>
    <recommendedName>
        <fullName evidence="8">Pseudouridine synthase</fullName>
        <ecNumber evidence="8">5.4.99.-</ecNumber>
    </recommendedName>
</protein>
<dbReference type="InterPro" id="IPR036986">
    <property type="entry name" value="S4_RNA-bd_sf"/>
</dbReference>
<dbReference type="FunFam" id="3.10.290.10:FF:000003">
    <property type="entry name" value="Pseudouridine synthase"/>
    <property type="match status" value="1"/>
</dbReference>
<dbReference type="SUPFAM" id="SSF55174">
    <property type="entry name" value="Alpha-L RNA-binding motif"/>
    <property type="match status" value="1"/>
</dbReference>
<dbReference type="Proteomes" id="UP000093336">
    <property type="component" value="Unassembled WGS sequence"/>
</dbReference>
<comment type="caution">
    <text evidence="10">The sequence shown here is derived from an EMBL/GenBank/DDBJ whole genome shotgun (WGS) entry which is preliminary data.</text>
</comment>
<dbReference type="Gene3D" id="3.30.70.1560">
    <property type="entry name" value="Alpha-L RNA-binding motif"/>
    <property type="match status" value="1"/>
</dbReference>
<keyword evidence="4 8" id="KW-0413">Isomerase</keyword>
<evidence type="ECO:0000256" key="4">
    <source>
        <dbReference type="ARBA" id="ARBA00023235"/>
    </source>
</evidence>
<evidence type="ECO:0000256" key="2">
    <source>
        <dbReference type="ARBA" id="ARBA00022552"/>
    </source>
</evidence>
<dbReference type="EMBL" id="LYOZ01000006">
    <property type="protein sequence ID" value="OCH98706.1"/>
    <property type="molecule type" value="Genomic_DNA"/>
</dbReference>
<evidence type="ECO:0000256" key="7">
    <source>
        <dbReference type="PROSITE-ProRule" id="PRU00182"/>
    </source>
</evidence>
<dbReference type="RefSeq" id="WP_058448918.1">
    <property type="nucleotide sequence ID" value="NZ_CAAAJF010000006.1"/>
</dbReference>
<dbReference type="InterPro" id="IPR018496">
    <property type="entry name" value="PsdUridine_synth_RsuA/RluB_CS"/>
</dbReference>
<reference evidence="10 12" key="1">
    <citation type="submission" date="2015-11" db="EMBL/GenBank/DDBJ databases">
        <title>Genomic analysis of 38 Legionella species identifies large and diverse effector repertoires.</title>
        <authorList>
            <person name="Burstein D."/>
            <person name="Amaro F."/>
            <person name="Zusman T."/>
            <person name="Lifshitz Z."/>
            <person name="Cohen O."/>
            <person name="Gilbert J.A."/>
            <person name="Pupko T."/>
            <person name="Shuman H.A."/>
            <person name="Segal G."/>
        </authorList>
    </citation>
    <scope>NUCLEOTIDE SEQUENCE [LARGE SCALE GENOMIC DNA]</scope>
    <source>
        <strain evidence="10 12">JA-26-G1-E2</strain>
    </source>
</reference>
<dbReference type="Pfam" id="PF01479">
    <property type="entry name" value="S4"/>
    <property type="match status" value="1"/>
</dbReference>
<sequence length="254" mass="29152">MKERLQKLLSQAGFGSRREMERWIEQGFVQLNGVVAKLGDTAGPHDKLMVKGRLIQNPLKLQEKTRILMYHKPIGEISSRQDPKHSKTVFDNLPYLKHGRWVQVGRLDINTSGLLIFTNDGELANRLMHPKFGLEREYAVRIHGQVSQEAINAMLKGVELEDGPAQFKKIEFRGGEGANSWYHVTLTEGRNREVRRLWQSQGVEVSRLIRIRYGNLAMPRFLARGQCLELSPKEVEQFLGSLDAKDQTKKQPKR</sequence>
<dbReference type="EC" id="5.4.99.-" evidence="8"/>
<dbReference type="GO" id="GO:0003723">
    <property type="term" value="F:RNA binding"/>
    <property type="evidence" value="ECO:0007669"/>
    <property type="project" value="UniProtKB-KW"/>
</dbReference>
<dbReference type="Pfam" id="PF00849">
    <property type="entry name" value="PseudoU_synth_2"/>
    <property type="match status" value="1"/>
</dbReference>
<dbReference type="SUPFAM" id="SSF55120">
    <property type="entry name" value="Pseudouridine synthase"/>
    <property type="match status" value="1"/>
</dbReference>
<dbReference type="OrthoDB" id="9807213at2"/>
<dbReference type="InterPro" id="IPR020094">
    <property type="entry name" value="TruA/RsuA/RluB/E/F_N"/>
</dbReference>
<evidence type="ECO:0000313" key="12">
    <source>
        <dbReference type="Proteomes" id="UP000054715"/>
    </source>
</evidence>
<evidence type="ECO:0000256" key="8">
    <source>
        <dbReference type="RuleBase" id="RU003887"/>
    </source>
</evidence>
<evidence type="ECO:0000256" key="5">
    <source>
        <dbReference type="ARBA" id="ARBA00036944"/>
    </source>
</evidence>
<accession>A0A0W0UNT6</accession>
<evidence type="ECO:0000313" key="11">
    <source>
        <dbReference type="EMBL" id="OCH98706.1"/>
    </source>
</evidence>
<organism evidence="10 12">
    <name type="scientific">Legionella jamestowniensis</name>
    <dbReference type="NCBI Taxonomy" id="455"/>
    <lineage>
        <taxon>Bacteria</taxon>
        <taxon>Pseudomonadati</taxon>
        <taxon>Pseudomonadota</taxon>
        <taxon>Gammaproteobacteria</taxon>
        <taxon>Legionellales</taxon>
        <taxon>Legionellaceae</taxon>
        <taxon>Legionella</taxon>
    </lineage>
</organism>
<dbReference type="InterPro" id="IPR042092">
    <property type="entry name" value="PsdUridine_s_RsuA/RluB/E/F_cat"/>
</dbReference>
<evidence type="ECO:0000313" key="10">
    <source>
        <dbReference type="EMBL" id="KTD09534.1"/>
    </source>
</evidence>
<name>A0A0W0UNT6_9GAMM</name>
<dbReference type="CDD" id="cd00165">
    <property type="entry name" value="S4"/>
    <property type="match status" value="1"/>
</dbReference>
<dbReference type="GO" id="GO:0005829">
    <property type="term" value="C:cytosol"/>
    <property type="evidence" value="ECO:0007669"/>
    <property type="project" value="UniProtKB-ARBA"/>
</dbReference>
<dbReference type="InterPro" id="IPR050343">
    <property type="entry name" value="RsuA_PseudoU_synthase"/>
</dbReference>
<comment type="catalytic activity">
    <reaction evidence="5">
        <text>uridine(2605) in 23S rRNA = pseudouridine(2605) in 23S rRNA</text>
        <dbReference type="Rhea" id="RHEA:42520"/>
        <dbReference type="Rhea" id="RHEA-COMP:10095"/>
        <dbReference type="Rhea" id="RHEA-COMP:10096"/>
        <dbReference type="ChEBI" id="CHEBI:65314"/>
        <dbReference type="ChEBI" id="CHEBI:65315"/>
        <dbReference type="EC" id="5.4.99.22"/>
    </reaction>
</comment>
<dbReference type="InterPro" id="IPR000748">
    <property type="entry name" value="PsdUridine_synth_RsuA/RluB/E/F"/>
</dbReference>
<evidence type="ECO:0000313" key="13">
    <source>
        <dbReference type="Proteomes" id="UP000093336"/>
    </source>
</evidence>
<dbReference type="CDD" id="cd02556">
    <property type="entry name" value="PseudoU_synth_RluB"/>
    <property type="match status" value="1"/>
</dbReference>
<feature type="domain" description="RNA-binding S4" evidence="9">
    <location>
        <begin position="3"/>
        <end position="60"/>
    </location>
</feature>
<dbReference type="AlphaFoldDB" id="A0A0W0UNT6"/>
<dbReference type="NCBIfam" id="NF007976">
    <property type="entry name" value="PRK10700.1"/>
    <property type="match status" value="1"/>
</dbReference>
<evidence type="ECO:0000256" key="6">
    <source>
        <dbReference type="ARBA" id="ARBA00037383"/>
    </source>
</evidence>
<evidence type="ECO:0000256" key="1">
    <source>
        <dbReference type="ARBA" id="ARBA00008348"/>
    </source>
</evidence>
<dbReference type="EMBL" id="LNYG01000012">
    <property type="protein sequence ID" value="KTD09534.1"/>
    <property type="molecule type" value="Genomic_DNA"/>
</dbReference>
<reference evidence="11 13" key="2">
    <citation type="submission" date="2016-05" db="EMBL/GenBank/DDBJ databases">
        <authorList>
            <person name="Prochazka B."/>
            <person name="Indra A."/>
            <person name="Hasenberger P."/>
            <person name="Blaschitz M."/>
            <person name="Wagner L."/>
            <person name="Wewalka G."/>
            <person name="Sorschag S."/>
            <person name="Schmid D."/>
            <person name="Ruppitsch W."/>
        </authorList>
    </citation>
    <scope>NUCLEOTIDE SEQUENCE [LARGE SCALE GENOMIC DNA]</scope>
    <source>
        <strain evidence="11 13">974010_12</strain>
    </source>
</reference>
<evidence type="ECO:0000259" key="9">
    <source>
        <dbReference type="SMART" id="SM00363"/>
    </source>
</evidence>
<dbReference type="FunFam" id="3.30.70.1560:FF:000001">
    <property type="entry name" value="Pseudouridine synthase"/>
    <property type="match status" value="1"/>
</dbReference>
<dbReference type="InterPro" id="IPR002942">
    <property type="entry name" value="S4_RNA-bd"/>
</dbReference>
<keyword evidence="3 7" id="KW-0694">RNA-binding</keyword>